<proteinExistence type="predicted"/>
<gene>
    <name evidence="1" type="ORF">MLD38_026493</name>
</gene>
<organism evidence="1 2">
    <name type="scientific">Melastoma candidum</name>
    <dbReference type="NCBI Taxonomy" id="119954"/>
    <lineage>
        <taxon>Eukaryota</taxon>
        <taxon>Viridiplantae</taxon>
        <taxon>Streptophyta</taxon>
        <taxon>Embryophyta</taxon>
        <taxon>Tracheophyta</taxon>
        <taxon>Spermatophyta</taxon>
        <taxon>Magnoliopsida</taxon>
        <taxon>eudicotyledons</taxon>
        <taxon>Gunneridae</taxon>
        <taxon>Pentapetalae</taxon>
        <taxon>rosids</taxon>
        <taxon>malvids</taxon>
        <taxon>Myrtales</taxon>
        <taxon>Melastomataceae</taxon>
        <taxon>Melastomatoideae</taxon>
        <taxon>Melastomateae</taxon>
        <taxon>Melastoma</taxon>
    </lineage>
</organism>
<accession>A0ACB9P293</accession>
<protein>
    <submittedName>
        <fullName evidence="1">Uncharacterized protein</fullName>
    </submittedName>
</protein>
<evidence type="ECO:0000313" key="2">
    <source>
        <dbReference type="Proteomes" id="UP001057402"/>
    </source>
</evidence>
<evidence type="ECO:0000313" key="1">
    <source>
        <dbReference type="EMBL" id="KAI4341814.1"/>
    </source>
</evidence>
<name>A0ACB9P293_9MYRT</name>
<reference evidence="2" key="1">
    <citation type="journal article" date="2023" name="Front. Plant Sci.">
        <title>Chromosomal-level genome assembly of Melastoma candidum provides insights into trichome evolution.</title>
        <authorList>
            <person name="Zhong Y."/>
            <person name="Wu W."/>
            <person name="Sun C."/>
            <person name="Zou P."/>
            <person name="Liu Y."/>
            <person name="Dai S."/>
            <person name="Zhou R."/>
        </authorList>
    </citation>
    <scope>NUCLEOTIDE SEQUENCE [LARGE SCALE GENOMIC DNA]</scope>
</reference>
<keyword evidence="2" id="KW-1185">Reference proteome</keyword>
<dbReference type="EMBL" id="CM042886">
    <property type="protein sequence ID" value="KAI4341814.1"/>
    <property type="molecule type" value="Genomic_DNA"/>
</dbReference>
<dbReference type="Proteomes" id="UP001057402">
    <property type="component" value="Chromosome 7"/>
</dbReference>
<sequence>MAGIQPFVPALCLVLLLSLLPPSTADTKTLVLTSDTRPLLPLHKFSFSGPGRVTVSTSAVSVVSRQGTPCDSNRLGFVLISQEELVLWRSRGLRDRNGLRKCLLHSPYGQTLFTFAELSPPPQSDFRSSVPVNIPREYSILFVNCISSSSRVSMIVHSEFYNLGHGGSRNYLPKGHEELTHVFVWLALAYFALFFMWILLYNDEKRPTRLIHWWMYAVLLVKGFNLLCSAEKMHLLSASGTLPPSFALASRTFYYCMVYSIEALIVVALWKSKSVLHPKLRIVTLITLAAQIITNVGFFCTGDERSRSIRELNKWNTVFVLTNLAFFLPVVASAWWSIKSLKEAEEAGKKGAASKLSEMKKLLGIYIAGMGYLHFVYLFLFLLKGAANISKGTSTAVEEAANLALCAIMLYLFRPEAKDGFYPSVDDVERPPKEEDKDKGMATDLMAYAAK</sequence>
<comment type="caution">
    <text evidence="1">The sequence shown here is derived from an EMBL/GenBank/DDBJ whole genome shotgun (WGS) entry which is preliminary data.</text>
</comment>